<feature type="region of interest" description="Disordered" evidence="1">
    <location>
        <begin position="1"/>
        <end position="72"/>
    </location>
</feature>
<evidence type="ECO:0000313" key="3">
    <source>
        <dbReference type="WBParaSite" id="PDA_v2.g11269.t1"/>
    </source>
</evidence>
<evidence type="ECO:0000256" key="1">
    <source>
        <dbReference type="SAM" id="MobiDB-lite"/>
    </source>
</evidence>
<proteinExistence type="predicted"/>
<dbReference type="InterPro" id="IPR019626">
    <property type="entry name" value="Stress-induced_KGG_rpt"/>
</dbReference>
<dbReference type="Pfam" id="PF10685">
    <property type="entry name" value="KGG"/>
    <property type="match status" value="1"/>
</dbReference>
<name>A0A914P7V3_9BILA</name>
<protein>
    <submittedName>
        <fullName evidence="3">Uncharacterized protein</fullName>
    </submittedName>
</protein>
<dbReference type="Proteomes" id="UP000887578">
    <property type="component" value="Unplaced"/>
</dbReference>
<sequence>MDKEWVQEMGRQGGEAPHKGQPDEEYVQLKQEDKGPGFATMDPGLVKEIARKGGKTPEKPNVDPNYVPKQDQ</sequence>
<reference evidence="3" key="1">
    <citation type="submission" date="2022-11" db="UniProtKB">
        <authorList>
            <consortium name="WormBaseParasite"/>
        </authorList>
    </citation>
    <scope>IDENTIFICATION</scope>
</reference>
<feature type="compositionally biased region" description="Basic and acidic residues" evidence="1">
    <location>
        <begin position="48"/>
        <end position="61"/>
    </location>
</feature>
<evidence type="ECO:0000313" key="2">
    <source>
        <dbReference type="Proteomes" id="UP000887578"/>
    </source>
</evidence>
<dbReference type="WBParaSite" id="PDA_v2.g11269.t1">
    <property type="protein sequence ID" value="PDA_v2.g11269.t1"/>
    <property type="gene ID" value="PDA_v2.g11269"/>
</dbReference>
<accession>A0A914P7V3</accession>
<keyword evidence="2" id="KW-1185">Reference proteome</keyword>
<organism evidence="2 3">
    <name type="scientific">Panagrolaimus davidi</name>
    <dbReference type="NCBI Taxonomy" id="227884"/>
    <lineage>
        <taxon>Eukaryota</taxon>
        <taxon>Metazoa</taxon>
        <taxon>Ecdysozoa</taxon>
        <taxon>Nematoda</taxon>
        <taxon>Chromadorea</taxon>
        <taxon>Rhabditida</taxon>
        <taxon>Tylenchina</taxon>
        <taxon>Panagrolaimomorpha</taxon>
        <taxon>Panagrolaimoidea</taxon>
        <taxon>Panagrolaimidae</taxon>
        <taxon>Panagrolaimus</taxon>
    </lineage>
</organism>
<dbReference type="AlphaFoldDB" id="A0A914P7V3"/>